<accession>A0ABU9BUB1</accession>
<reference evidence="2 3" key="1">
    <citation type="submission" date="2024-04" db="EMBL/GenBank/DDBJ databases">
        <title>Novel species of the genus Ideonella isolated from streams.</title>
        <authorList>
            <person name="Lu H."/>
        </authorList>
    </citation>
    <scope>NUCLEOTIDE SEQUENCE [LARGE SCALE GENOMIC DNA]</scope>
    <source>
        <strain evidence="2 3">DXS29W</strain>
    </source>
</reference>
<comment type="caution">
    <text evidence="2">The sequence shown here is derived from an EMBL/GenBank/DDBJ whole genome shotgun (WGS) entry which is preliminary data.</text>
</comment>
<sequence>MDADAPQPQHDGARQRPVRRRHVLYLSGFDPQGPAHYHALYAAEAAQQARASGYLVSVGKRYRLGTNAAWDVHWTSSGESVETCYEFLRWDDIVRAHWPRGQGRLLRVTLATTARLIWNGSLWRIWQTSWPAFLALAMPAALVASGGAVLVGLITLFSASVIGAVGGWGAITALALAWPLAHLASVAQRKVQMAWLMRSASVVIQQARGRMPALELRLDAFAQRLLDVCRMTSVDEVLVIGHSSGAMLAASVVARALRRDPSLAHTSSKLSMLTLGECIPLLSYQPEAHGFRDELAVLRSHLGLNWVDVTAPPDGCCFALVDPTEVVEDGLPESQRRPGGPKRVSPRFAQCFSPETYVKVRRDKYRCHFQYLMAVERPGTYDFFLLSAGPQTLQEKFAHQPPVLRFDDFRCFGGPRR</sequence>
<evidence type="ECO:0000313" key="3">
    <source>
        <dbReference type="Proteomes" id="UP001371218"/>
    </source>
</evidence>
<evidence type="ECO:0000256" key="1">
    <source>
        <dbReference type="SAM" id="Phobius"/>
    </source>
</evidence>
<name>A0ABU9BUB1_9BURK</name>
<keyword evidence="1" id="KW-0472">Membrane</keyword>
<dbReference type="Proteomes" id="UP001371218">
    <property type="component" value="Unassembled WGS sequence"/>
</dbReference>
<keyword evidence="3" id="KW-1185">Reference proteome</keyword>
<dbReference type="InterPro" id="IPR029058">
    <property type="entry name" value="AB_hydrolase_fold"/>
</dbReference>
<evidence type="ECO:0000313" key="2">
    <source>
        <dbReference type="EMBL" id="MEK8032068.1"/>
    </source>
</evidence>
<keyword evidence="1" id="KW-0812">Transmembrane</keyword>
<feature type="transmembrane region" description="Helical" evidence="1">
    <location>
        <begin position="161"/>
        <end position="181"/>
    </location>
</feature>
<gene>
    <name evidence="2" type="ORF">AACH06_14675</name>
</gene>
<feature type="transmembrane region" description="Helical" evidence="1">
    <location>
        <begin position="132"/>
        <end position="154"/>
    </location>
</feature>
<organism evidence="2 3">
    <name type="scientific">Ideonella lacteola</name>
    <dbReference type="NCBI Taxonomy" id="2984193"/>
    <lineage>
        <taxon>Bacteria</taxon>
        <taxon>Pseudomonadati</taxon>
        <taxon>Pseudomonadota</taxon>
        <taxon>Betaproteobacteria</taxon>
        <taxon>Burkholderiales</taxon>
        <taxon>Sphaerotilaceae</taxon>
        <taxon>Ideonella</taxon>
    </lineage>
</organism>
<dbReference type="EMBL" id="JBBUTG010000008">
    <property type="protein sequence ID" value="MEK8032068.1"/>
    <property type="molecule type" value="Genomic_DNA"/>
</dbReference>
<protein>
    <recommendedName>
        <fullName evidence="4">Alpha/beta hydrolase</fullName>
    </recommendedName>
</protein>
<keyword evidence="1" id="KW-1133">Transmembrane helix</keyword>
<dbReference type="SUPFAM" id="SSF53474">
    <property type="entry name" value="alpha/beta-Hydrolases"/>
    <property type="match status" value="1"/>
</dbReference>
<proteinExistence type="predicted"/>
<dbReference type="RefSeq" id="WP_341426480.1">
    <property type="nucleotide sequence ID" value="NZ_JBBUTG010000008.1"/>
</dbReference>
<evidence type="ECO:0008006" key="4">
    <source>
        <dbReference type="Google" id="ProtNLM"/>
    </source>
</evidence>